<sequence>MQKINKYFLEALKASLNSESVSWTTADVSFEEFSQLYQISNIHNVLSMIFEATFSCEVAQQMPPQFMMMFRRNVIQSIAQQTMKSSEFQVLSDHLRSKGIKPCVVKGIVCRDLYPNPDARVSGDEDVFIPEEQFGKSHKTLTDYGMTLMEPDQDIESIYEVPYVKPGSPLYIELHKHMFPPESEAYGNLNRFFDGIHNRTEKPHKGECGLIEEEINGTKFLTMNHTDHLLYVRLLPSICPWEIMR</sequence>
<name>A0A174LQM5_9FIRM</name>
<gene>
    <name evidence="1" type="ORF">ERS852498_01549</name>
</gene>
<dbReference type="InterPro" id="IPR039498">
    <property type="entry name" value="NTP_transf_5"/>
</dbReference>
<reference evidence="1 2" key="1">
    <citation type="submission" date="2015-09" db="EMBL/GenBank/DDBJ databases">
        <authorList>
            <consortium name="Pathogen Informatics"/>
        </authorList>
    </citation>
    <scope>NUCLEOTIDE SEQUENCE [LARGE SCALE GENOMIC DNA]</scope>
    <source>
        <strain evidence="1 2">2789STDY5834885</strain>
    </source>
</reference>
<dbReference type="Proteomes" id="UP000095709">
    <property type="component" value="Unassembled WGS sequence"/>
</dbReference>
<proteinExistence type="predicted"/>
<dbReference type="EMBL" id="CZAL01000007">
    <property type="protein sequence ID" value="CUP24020.1"/>
    <property type="molecule type" value="Genomic_DNA"/>
</dbReference>
<evidence type="ECO:0008006" key="3">
    <source>
        <dbReference type="Google" id="ProtNLM"/>
    </source>
</evidence>
<accession>A0A174LQM5</accession>
<dbReference type="RefSeq" id="WP_055266447.1">
    <property type="nucleotide sequence ID" value="NZ_CZAL01000007.1"/>
</dbReference>
<evidence type="ECO:0000313" key="1">
    <source>
        <dbReference type="EMBL" id="CUP24020.1"/>
    </source>
</evidence>
<organism evidence="1 2">
    <name type="scientific">Fusicatenibacter saccharivorans</name>
    <dbReference type="NCBI Taxonomy" id="1150298"/>
    <lineage>
        <taxon>Bacteria</taxon>
        <taxon>Bacillati</taxon>
        <taxon>Bacillota</taxon>
        <taxon>Clostridia</taxon>
        <taxon>Lachnospirales</taxon>
        <taxon>Lachnospiraceae</taxon>
        <taxon>Fusicatenibacter</taxon>
    </lineage>
</organism>
<dbReference type="AlphaFoldDB" id="A0A174LQM5"/>
<dbReference type="Pfam" id="PF14907">
    <property type="entry name" value="NTP_transf_5"/>
    <property type="match status" value="1"/>
</dbReference>
<protein>
    <recommendedName>
        <fullName evidence="3">Nucleotidyltransferase</fullName>
    </recommendedName>
</protein>
<evidence type="ECO:0000313" key="2">
    <source>
        <dbReference type="Proteomes" id="UP000095709"/>
    </source>
</evidence>